<dbReference type="Gene3D" id="1.10.510.10">
    <property type="entry name" value="Transferase(Phosphotransferase) domain 1"/>
    <property type="match status" value="2"/>
</dbReference>
<dbReference type="SMART" id="SM00219">
    <property type="entry name" value="TyrKc"/>
    <property type="match status" value="1"/>
</dbReference>
<protein>
    <submittedName>
        <fullName evidence="4">Serine/threonine receptor-like kinase NFP</fullName>
    </submittedName>
</protein>
<dbReference type="GO" id="GO:0005524">
    <property type="term" value="F:ATP binding"/>
    <property type="evidence" value="ECO:0007669"/>
    <property type="project" value="InterPro"/>
</dbReference>
<feature type="signal peptide" evidence="2">
    <location>
        <begin position="1"/>
        <end position="26"/>
    </location>
</feature>
<dbReference type="InterPro" id="IPR059144">
    <property type="entry name" value="NFP_LysM3"/>
</dbReference>
<dbReference type="OMA" id="VHMDIRT"/>
<comment type="caution">
    <text evidence="4">The sequence shown here is derived from an EMBL/GenBank/DDBJ whole genome shotgun (WGS) entry which is preliminary data.</text>
</comment>
<reference evidence="5" key="2">
    <citation type="journal article" date="2018" name="BMC Genomics">
        <title>A manually annotated Actinidia chinensis var. chinensis (kiwifruit) genome highlights the challenges associated with draft genomes and gene prediction in plants.</title>
        <authorList>
            <person name="Pilkington S.M."/>
            <person name="Crowhurst R."/>
            <person name="Hilario E."/>
            <person name="Nardozza S."/>
            <person name="Fraser L."/>
            <person name="Peng Y."/>
            <person name="Gunaseelan K."/>
            <person name="Simpson R."/>
            <person name="Tahir J."/>
            <person name="Deroles S.C."/>
            <person name="Templeton K."/>
            <person name="Luo Z."/>
            <person name="Davy M."/>
            <person name="Cheng C."/>
            <person name="McNeilage M."/>
            <person name="Scaglione D."/>
            <person name="Liu Y."/>
            <person name="Zhang Q."/>
            <person name="Datson P."/>
            <person name="De Silva N."/>
            <person name="Gardiner S.E."/>
            <person name="Bassett H."/>
            <person name="Chagne D."/>
            <person name="McCallum J."/>
            <person name="Dzierzon H."/>
            <person name="Deng C."/>
            <person name="Wang Y.Y."/>
            <person name="Barron L."/>
            <person name="Manako K."/>
            <person name="Bowen J."/>
            <person name="Foster T.M."/>
            <person name="Erridge Z.A."/>
            <person name="Tiffin H."/>
            <person name="Waite C.N."/>
            <person name="Davies K.M."/>
            <person name="Grierson E.P."/>
            <person name="Laing W.A."/>
            <person name="Kirk R."/>
            <person name="Chen X."/>
            <person name="Wood M."/>
            <person name="Montefiori M."/>
            <person name="Brummell D.A."/>
            <person name="Schwinn K.E."/>
            <person name="Catanach A."/>
            <person name="Fullerton C."/>
            <person name="Li D."/>
            <person name="Meiyalaghan S."/>
            <person name="Nieuwenhuizen N."/>
            <person name="Read N."/>
            <person name="Prakash R."/>
            <person name="Hunter D."/>
            <person name="Zhang H."/>
            <person name="McKenzie M."/>
            <person name="Knabel M."/>
            <person name="Harris A."/>
            <person name="Allan A.C."/>
            <person name="Gleave A."/>
            <person name="Chen A."/>
            <person name="Janssen B.J."/>
            <person name="Plunkett B."/>
            <person name="Ampomah-Dwamena C."/>
            <person name="Voogd C."/>
            <person name="Leif D."/>
            <person name="Lafferty D."/>
            <person name="Souleyre E.J.F."/>
            <person name="Varkonyi-Gasic E."/>
            <person name="Gambi F."/>
            <person name="Hanley J."/>
            <person name="Yao J.L."/>
            <person name="Cheung J."/>
            <person name="David K.M."/>
            <person name="Warren B."/>
            <person name="Marsh K."/>
            <person name="Snowden K.C."/>
            <person name="Lin-Wang K."/>
            <person name="Brian L."/>
            <person name="Martinez-Sanchez M."/>
            <person name="Wang M."/>
            <person name="Ileperuma N."/>
            <person name="Macnee N."/>
            <person name="Campin R."/>
            <person name="McAtee P."/>
            <person name="Drummond R.S.M."/>
            <person name="Espley R.V."/>
            <person name="Ireland H.S."/>
            <person name="Wu R."/>
            <person name="Atkinson R.G."/>
            <person name="Karunairetnam S."/>
            <person name="Bulley S."/>
            <person name="Chunkath S."/>
            <person name="Hanley Z."/>
            <person name="Storey R."/>
            <person name="Thrimawithana A.H."/>
            <person name="Thomson S."/>
            <person name="David C."/>
            <person name="Testolin R."/>
            <person name="Huang H."/>
            <person name="Hellens R.P."/>
            <person name="Schaffer R.J."/>
        </authorList>
    </citation>
    <scope>NUCLEOTIDE SEQUENCE [LARGE SCALE GENOMIC DNA]</scope>
    <source>
        <strain evidence="5">cv. Red5</strain>
    </source>
</reference>
<keyword evidence="5" id="KW-1185">Reference proteome</keyword>
<dbReference type="AlphaFoldDB" id="A0A2R6S2E4"/>
<keyword evidence="4" id="KW-0808">Transferase</keyword>
<dbReference type="PROSITE" id="PS50011">
    <property type="entry name" value="PROTEIN_KINASE_DOM"/>
    <property type="match status" value="1"/>
</dbReference>
<dbReference type="InterPro" id="IPR011009">
    <property type="entry name" value="Kinase-like_dom_sf"/>
</dbReference>
<keyword evidence="4" id="KW-0418">Kinase</keyword>
<dbReference type="InterPro" id="IPR059143">
    <property type="entry name" value="NFP_LysM2"/>
</dbReference>
<keyword evidence="1" id="KW-0812">Transmembrane</keyword>
<dbReference type="OrthoDB" id="1668230at2759"/>
<dbReference type="InterPro" id="IPR020635">
    <property type="entry name" value="Tyr_kinase_cat_dom"/>
</dbReference>
<sequence length="620" mass="69282">MELSPISLSFITVFSILLFCSPRAGAQSPANRDTDFSCSSDFPISCQTYLAYRARAPLYLDLGNISDLFNISRLAIAKASTLASENAQLIQDQLLLIPITCTCNGTQYFSSFTYQIKDGDSFYVVSTFAFENLTNYHLVQEKNSKLNPINLHAGDEVIFPLLCKCPRKNDSQKGIQNIITYVWQPSDDVSTVSSMFNASLDDIFTANNDRNFTAAVYLPVLIPVSKLPVFPQPLPSPVGQSKSKHRWTLVIVLCTGGVFLSLAAAFLAHIHLSSKKKKSLNGNVSALETDDLIQMEKARKEEAFEPTVIQDKLLPGISGYLDKPTVYDKKVIIEATMNLSERYRIGKSVYRAVIEDRVFAVKKTKDATEELKILQKVNHANLVKLMGMSSDNQGNCFLVYEYAENGSLDKWLYPKSSPISSSSVVFLTWTQRLYIAFDVANGLQYMHEHTQPSVVHRDIRTTNILLSARFKAKISNFSIARPATNYVMPKIDVFAFGVVLLELLAGRKAMETTESGEIVLLWKEIRWVLEDEEKREERLMAWMDPKLESFYPIDGALSVAGLARACTSEKYSARPRMAEIVFNLSVLTQSSQEMNERSSTSAGMEAEDVVQVISPVVAAR</sequence>
<keyword evidence="1" id="KW-0472">Membrane</keyword>
<accession>A0A2R6S2E4</accession>
<keyword evidence="1" id="KW-1133">Transmembrane helix</keyword>
<dbReference type="InterPro" id="IPR008266">
    <property type="entry name" value="Tyr_kinase_AS"/>
</dbReference>
<dbReference type="InterPro" id="IPR052611">
    <property type="entry name" value="Plant_RLK_LysM"/>
</dbReference>
<dbReference type="Pfam" id="PF23446">
    <property type="entry name" value="LysM1_NFP_LYK"/>
    <property type="match status" value="1"/>
</dbReference>
<dbReference type="PROSITE" id="PS00109">
    <property type="entry name" value="PROTEIN_KINASE_TYR"/>
    <property type="match status" value="1"/>
</dbReference>
<proteinExistence type="predicted"/>
<dbReference type="PANTHER" id="PTHR45927:SF2">
    <property type="entry name" value="SERINE_THREONINE RECEPTOR-LIKE KINASE NFP"/>
    <property type="match status" value="1"/>
</dbReference>
<dbReference type="Proteomes" id="UP000241394">
    <property type="component" value="Chromosome LG1"/>
</dbReference>
<dbReference type="STRING" id="1590841.A0A2R6S2E4"/>
<keyword evidence="2" id="KW-0732">Signal</keyword>
<evidence type="ECO:0000313" key="5">
    <source>
        <dbReference type="Proteomes" id="UP000241394"/>
    </source>
</evidence>
<gene>
    <name evidence="4" type="ORF">CEY00_Acc00956</name>
</gene>
<dbReference type="InterPro" id="IPR056561">
    <property type="entry name" value="NFP_LYK_LysM1"/>
</dbReference>
<dbReference type="Gramene" id="PSS36442">
    <property type="protein sequence ID" value="PSS36442"/>
    <property type="gene ID" value="CEY00_Acc00956"/>
</dbReference>
<name>A0A2R6S2E4_ACTCC</name>
<dbReference type="InterPro" id="IPR001245">
    <property type="entry name" value="Ser-Thr/Tyr_kinase_cat_dom"/>
</dbReference>
<dbReference type="Pfam" id="PF23462">
    <property type="entry name" value="LysM3_NFP"/>
    <property type="match status" value="1"/>
</dbReference>
<evidence type="ECO:0000259" key="3">
    <source>
        <dbReference type="PROSITE" id="PS50011"/>
    </source>
</evidence>
<dbReference type="Gene3D" id="3.30.200.20">
    <property type="entry name" value="Phosphorylase Kinase, domain 1"/>
    <property type="match status" value="1"/>
</dbReference>
<dbReference type="InterPro" id="IPR000719">
    <property type="entry name" value="Prot_kinase_dom"/>
</dbReference>
<evidence type="ECO:0000313" key="4">
    <source>
        <dbReference type="EMBL" id="PSS36442.1"/>
    </source>
</evidence>
<dbReference type="EMBL" id="NKQK01000001">
    <property type="protein sequence ID" value="PSS36442.1"/>
    <property type="molecule type" value="Genomic_DNA"/>
</dbReference>
<dbReference type="GO" id="GO:0004713">
    <property type="term" value="F:protein tyrosine kinase activity"/>
    <property type="evidence" value="ECO:0007669"/>
    <property type="project" value="InterPro"/>
</dbReference>
<dbReference type="InParanoid" id="A0A2R6S2E4"/>
<dbReference type="Pfam" id="PF07714">
    <property type="entry name" value="PK_Tyr_Ser-Thr"/>
    <property type="match status" value="1"/>
</dbReference>
<dbReference type="SUPFAM" id="SSF56112">
    <property type="entry name" value="Protein kinase-like (PK-like)"/>
    <property type="match status" value="1"/>
</dbReference>
<dbReference type="PANTHER" id="PTHR45927">
    <property type="entry name" value="LYSM-DOMAIN RECEPTOR-LIKE KINASE-RELATED"/>
    <property type="match status" value="1"/>
</dbReference>
<feature type="domain" description="Protein kinase" evidence="3">
    <location>
        <begin position="307"/>
        <end position="587"/>
    </location>
</feature>
<keyword evidence="4" id="KW-0675">Receptor</keyword>
<reference evidence="4 5" key="1">
    <citation type="submission" date="2017-07" db="EMBL/GenBank/DDBJ databases">
        <title>An improved, manually edited Actinidia chinensis var. chinensis (kiwifruit) genome highlights the challenges associated with draft genomes and gene prediction in plants.</title>
        <authorList>
            <person name="Pilkington S."/>
            <person name="Crowhurst R."/>
            <person name="Hilario E."/>
            <person name="Nardozza S."/>
            <person name="Fraser L."/>
            <person name="Peng Y."/>
            <person name="Gunaseelan K."/>
            <person name="Simpson R."/>
            <person name="Tahir J."/>
            <person name="Deroles S."/>
            <person name="Templeton K."/>
            <person name="Luo Z."/>
            <person name="Davy M."/>
            <person name="Cheng C."/>
            <person name="Mcneilage M."/>
            <person name="Scaglione D."/>
            <person name="Liu Y."/>
            <person name="Zhang Q."/>
            <person name="Datson P."/>
            <person name="De Silva N."/>
            <person name="Gardiner S."/>
            <person name="Bassett H."/>
            <person name="Chagne D."/>
            <person name="Mccallum J."/>
            <person name="Dzierzon H."/>
            <person name="Deng C."/>
            <person name="Wang Y.-Y."/>
            <person name="Barron N."/>
            <person name="Manako K."/>
            <person name="Bowen J."/>
            <person name="Foster T."/>
            <person name="Erridge Z."/>
            <person name="Tiffin H."/>
            <person name="Waite C."/>
            <person name="Davies K."/>
            <person name="Grierson E."/>
            <person name="Laing W."/>
            <person name="Kirk R."/>
            <person name="Chen X."/>
            <person name="Wood M."/>
            <person name="Montefiori M."/>
            <person name="Brummell D."/>
            <person name="Schwinn K."/>
            <person name="Catanach A."/>
            <person name="Fullerton C."/>
            <person name="Li D."/>
            <person name="Meiyalaghan S."/>
            <person name="Nieuwenhuizen N."/>
            <person name="Read N."/>
            <person name="Prakash R."/>
            <person name="Hunter D."/>
            <person name="Zhang H."/>
            <person name="Mckenzie M."/>
            <person name="Knabel M."/>
            <person name="Harris A."/>
            <person name="Allan A."/>
            <person name="Chen A."/>
            <person name="Janssen B."/>
            <person name="Plunkett B."/>
            <person name="Dwamena C."/>
            <person name="Voogd C."/>
            <person name="Leif D."/>
            <person name="Lafferty D."/>
            <person name="Souleyre E."/>
            <person name="Varkonyi-Gasic E."/>
            <person name="Gambi F."/>
            <person name="Hanley J."/>
            <person name="Yao J.-L."/>
            <person name="Cheung J."/>
            <person name="David K."/>
            <person name="Warren B."/>
            <person name="Marsh K."/>
            <person name="Snowden K."/>
            <person name="Lin-Wang K."/>
            <person name="Brian L."/>
            <person name="Martinez-Sanchez M."/>
            <person name="Wang M."/>
            <person name="Ileperuma N."/>
            <person name="Macnee N."/>
            <person name="Campin R."/>
            <person name="Mcatee P."/>
            <person name="Drummond R."/>
            <person name="Espley R."/>
            <person name="Ireland H."/>
            <person name="Wu R."/>
            <person name="Atkinson R."/>
            <person name="Karunairetnam S."/>
            <person name="Bulley S."/>
            <person name="Chunkath S."/>
            <person name="Hanley Z."/>
            <person name="Storey R."/>
            <person name="Thrimawithana A."/>
            <person name="Thomson S."/>
            <person name="David C."/>
            <person name="Testolin R."/>
        </authorList>
    </citation>
    <scope>NUCLEOTIDE SEQUENCE [LARGE SCALE GENOMIC DNA]</scope>
    <source>
        <strain evidence="5">cv. Red5</strain>
        <tissue evidence="4">Young leaf</tissue>
    </source>
</reference>
<evidence type="ECO:0000256" key="2">
    <source>
        <dbReference type="SAM" id="SignalP"/>
    </source>
</evidence>
<organism evidence="4 5">
    <name type="scientific">Actinidia chinensis var. chinensis</name>
    <name type="common">Chinese soft-hair kiwi</name>
    <dbReference type="NCBI Taxonomy" id="1590841"/>
    <lineage>
        <taxon>Eukaryota</taxon>
        <taxon>Viridiplantae</taxon>
        <taxon>Streptophyta</taxon>
        <taxon>Embryophyta</taxon>
        <taxon>Tracheophyta</taxon>
        <taxon>Spermatophyta</taxon>
        <taxon>Magnoliopsida</taxon>
        <taxon>eudicotyledons</taxon>
        <taxon>Gunneridae</taxon>
        <taxon>Pentapetalae</taxon>
        <taxon>asterids</taxon>
        <taxon>Ericales</taxon>
        <taxon>Actinidiaceae</taxon>
        <taxon>Actinidia</taxon>
    </lineage>
</organism>
<feature type="chain" id="PRO_5015321732" evidence="2">
    <location>
        <begin position="27"/>
        <end position="620"/>
    </location>
</feature>
<dbReference type="Pfam" id="PF23457">
    <property type="entry name" value="LysM2_NFP"/>
    <property type="match status" value="1"/>
</dbReference>
<evidence type="ECO:0000256" key="1">
    <source>
        <dbReference type="SAM" id="Phobius"/>
    </source>
</evidence>
<feature type="transmembrane region" description="Helical" evidence="1">
    <location>
        <begin position="247"/>
        <end position="268"/>
    </location>
</feature>